<organism evidence="2 3">
    <name type="scientific">Clonostachys chloroleuca</name>
    <dbReference type="NCBI Taxonomy" id="1926264"/>
    <lineage>
        <taxon>Eukaryota</taxon>
        <taxon>Fungi</taxon>
        <taxon>Dikarya</taxon>
        <taxon>Ascomycota</taxon>
        <taxon>Pezizomycotina</taxon>
        <taxon>Sordariomycetes</taxon>
        <taxon>Hypocreomycetidae</taxon>
        <taxon>Hypocreales</taxon>
        <taxon>Bionectriaceae</taxon>
        <taxon>Clonostachys</taxon>
    </lineage>
</organism>
<accession>A0AA35M1R0</accession>
<proteinExistence type="predicted"/>
<evidence type="ECO:0000313" key="2">
    <source>
        <dbReference type="EMBL" id="CAI6088797.1"/>
    </source>
</evidence>
<evidence type="ECO:0000313" key="3">
    <source>
        <dbReference type="Proteomes" id="UP001160390"/>
    </source>
</evidence>
<dbReference type="Proteomes" id="UP001160390">
    <property type="component" value="Unassembled WGS sequence"/>
</dbReference>
<comment type="caution">
    <text evidence="2">The sequence shown here is derived from an EMBL/GenBank/DDBJ whole genome shotgun (WGS) entry which is preliminary data.</text>
</comment>
<sequence length="133" mass="14597">MLLTGTGGMNDNPESLRITMDRWQSGAELKKSTYSQKKGLEQTTGVSPRSGRLGAMRCSRRNMVAGSSSPGMHQLVAAQSTARNDRAETNRWCLAELYAVYAVPVRYQRLRGELTAVEGAWAAGVRYSVAVVW</sequence>
<name>A0AA35M1R0_9HYPO</name>
<gene>
    <name evidence="2" type="ORF">CCHLO57077_00008474</name>
</gene>
<dbReference type="EMBL" id="CABFNP030000868">
    <property type="protein sequence ID" value="CAI6088797.1"/>
    <property type="molecule type" value="Genomic_DNA"/>
</dbReference>
<protein>
    <submittedName>
        <fullName evidence="2">Uncharacterized protein</fullName>
    </submittedName>
</protein>
<feature type="region of interest" description="Disordered" evidence="1">
    <location>
        <begin position="32"/>
        <end position="52"/>
    </location>
</feature>
<keyword evidence="3" id="KW-1185">Reference proteome</keyword>
<evidence type="ECO:0000256" key="1">
    <source>
        <dbReference type="SAM" id="MobiDB-lite"/>
    </source>
</evidence>
<dbReference type="AlphaFoldDB" id="A0AA35M1R0"/>
<feature type="compositionally biased region" description="Polar residues" evidence="1">
    <location>
        <begin position="32"/>
        <end position="47"/>
    </location>
</feature>
<reference evidence="2" key="1">
    <citation type="submission" date="2023-01" db="EMBL/GenBank/DDBJ databases">
        <authorList>
            <person name="Piombo E."/>
        </authorList>
    </citation>
    <scope>NUCLEOTIDE SEQUENCE</scope>
</reference>